<accession>A0A087H6C4</accession>
<dbReference type="Proteomes" id="UP000029120">
    <property type="component" value="Chromosome 3"/>
</dbReference>
<protein>
    <submittedName>
        <fullName evidence="2">Uncharacterized protein</fullName>
    </submittedName>
</protein>
<dbReference type="EMBL" id="CM002871">
    <property type="protein sequence ID" value="KFK37676.1"/>
    <property type="molecule type" value="Genomic_DNA"/>
</dbReference>
<dbReference type="AlphaFoldDB" id="A0A087H6C4"/>
<name>A0A087H6C4_ARAAL</name>
<evidence type="ECO:0000313" key="3">
    <source>
        <dbReference type="Proteomes" id="UP000029120"/>
    </source>
</evidence>
<dbReference type="Gramene" id="KFK37676">
    <property type="protein sequence ID" value="KFK37676"/>
    <property type="gene ID" value="AALP_AA3G014200"/>
</dbReference>
<proteinExistence type="predicted"/>
<sequence length="67" mass="8099">MQILRHQETHTQVETDEPKISSYKRREGDKQINETKPGKRRQYIVISGVLLLLSSEKYRTKWISKWR</sequence>
<evidence type="ECO:0000256" key="1">
    <source>
        <dbReference type="SAM" id="MobiDB-lite"/>
    </source>
</evidence>
<evidence type="ECO:0000313" key="2">
    <source>
        <dbReference type="EMBL" id="KFK37676.1"/>
    </source>
</evidence>
<feature type="region of interest" description="Disordered" evidence="1">
    <location>
        <begin position="1"/>
        <end position="37"/>
    </location>
</feature>
<organism evidence="2 3">
    <name type="scientific">Arabis alpina</name>
    <name type="common">Alpine rock-cress</name>
    <dbReference type="NCBI Taxonomy" id="50452"/>
    <lineage>
        <taxon>Eukaryota</taxon>
        <taxon>Viridiplantae</taxon>
        <taxon>Streptophyta</taxon>
        <taxon>Embryophyta</taxon>
        <taxon>Tracheophyta</taxon>
        <taxon>Spermatophyta</taxon>
        <taxon>Magnoliopsida</taxon>
        <taxon>eudicotyledons</taxon>
        <taxon>Gunneridae</taxon>
        <taxon>Pentapetalae</taxon>
        <taxon>rosids</taxon>
        <taxon>malvids</taxon>
        <taxon>Brassicales</taxon>
        <taxon>Brassicaceae</taxon>
        <taxon>Arabideae</taxon>
        <taxon>Arabis</taxon>
    </lineage>
</organism>
<gene>
    <name evidence="2" type="ordered locus">AALP_Aa3g014200</name>
</gene>
<keyword evidence="3" id="KW-1185">Reference proteome</keyword>
<reference evidence="3" key="1">
    <citation type="journal article" date="2015" name="Nat. Plants">
        <title>Genome expansion of Arabis alpina linked with retrotransposition and reduced symmetric DNA methylation.</title>
        <authorList>
            <person name="Willing E.M."/>
            <person name="Rawat V."/>
            <person name="Mandakova T."/>
            <person name="Maumus F."/>
            <person name="James G.V."/>
            <person name="Nordstroem K.J."/>
            <person name="Becker C."/>
            <person name="Warthmann N."/>
            <person name="Chica C."/>
            <person name="Szarzynska B."/>
            <person name="Zytnicki M."/>
            <person name="Albani M.C."/>
            <person name="Kiefer C."/>
            <person name="Bergonzi S."/>
            <person name="Castaings L."/>
            <person name="Mateos J.L."/>
            <person name="Berns M.C."/>
            <person name="Bujdoso N."/>
            <person name="Piofczyk T."/>
            <person name="de Lorenzo L."/>
            <person name="Barrero-Sicilia C."/>
            <person name="Mateos I."/>
            <person name="Piednoel M."/>
            <person name="Hagmann J."/>
            <person name="Chen-Min-Tao R."/>
            <person name="Iglesias-Fernandez R."/>
            <person name="Schuster S.C."/>
            <person name="Alonso-Blanco C."/>
            <person name="Roudier F."/>
            <person name="Carbonero P."/>
            <person name="Paz-Ares J."/>
            <person name="Davis S.J."/>
            <person name="Pecinka A."/>
            <person name="Quesneville H."/>
            <person name="Colot V."/>
            <person name="Lysak M.A."/>
            <person name="Weigel D."/>
            <person name="Coupland G."/>
            <person name="Schneeberger K."/>
        </authorList>
    </citation>
    <scope>NUCLEOTIDE SEQUENCE [LARGE SCALE GENOMIC DNA]</scope>
    <source>
        <strain evidence="3">cv. Pajares</strain>
    </source>
</reference>